<dbReference type="InterPro" id="IPR008383">
    <property type="entry name" value="API5"/>
</dbReference>
<evidence type="ECO:0000313" key="1">
    <source>
        <dbReference type="EMBL" id="CAI9761109.1"/>
    </source>
</evidence>
<proteinExistence type="predicted"/>
<accession>A0AAD2DP37</accession>
<name>A0AAD2DP37_9LAMI</name>
<dbReference type="AlphaFoldDB" id="A0AAD2DP37"/>
<dbReference type="EMBL" id="OU503040">
    <property type="protein sequence ID" value="CAI9761109.1"/>
    <property type="molecule type" value="Genomic_DNA"/>
</dbReference>
<reference evidence="1" key="1">
    <citation type="submission" date="2023-05" db="EMBL/GenBank/DDBJ databases">
        <authorList>
            <person name="Huff M."/>
        </authorList>
    </citation>
    <scope>NUCLEOTIDE SEQUENCE</scope>
</reference>
<gene>
    <name evidence="1" type="ORF">FPE_LOCUS8539</name>
</gene>
<keyword evidence="2" id="KW-1185">Reference proteome</keyword>
<dbReference type="Pfam" id="PF05918">
    <property type="entry name" value="API5"/>
    <property type="match status" value="1"/>
</dbReference>
<protein>
    <submittedName>
        <fullName evidence="1">Uncharacterized protein</fullName>
    </submittedName>
</protein>
<dbReference type="Proteomes" id="UP000834106">
    <property type="component" value="Chromosome 5"/>
</dbReference>
<organism evidence="1 2">
    <name type="scientific">Fraxinus pennsylvanica</name>
    <dbReference type="NCBI Taxonomy" id="56036"/>
    <lineage>
        <taxon>Eukaryota</taxon>
        <taxon>Viridiplantae</taxon>
        <taxon>Streptophyta</taxon>
        <taxon>Embryophyta</taxon>
        <taxon>Tracheophyta</taxon>
        <taxon>Spermatophyta</taxon>
        <taxon>Magnoliopsida</taxon>
        <taxon>eudicotyledons</taxon>
        <taxon>Gunneridae</taxon>
        <taxon>Pentapetalae</taxon>
        <taxon>asterids</taxon>
        <taxon>lamiids</taxon>
        <taxon>Lamiales</taxon>
        <taxon>Oleaceae</taxon>
        <taxon>Oleeae</taxon>
        <taxon>Fraxinus</taxon>
    </lineage>
</organism>
<sequence>MRQSRTSNPITPRSASLTALFRHIVSAADRSADDISTWETIREKVLCFIRDKVFPLKGELLKPLDEMERHLTNMIKQRVIESCGVRVVKGDIKPVRGGELCDAGAHLPVPHHPDALDLYHVSALVSFTTTDQTYSTDQKGTDNNKRN</sequence>
<evidence type="ECO:0000313" key="2">
    <source>
        <dbReference type="Proteomes" id="UP000834106"/>
    </source>
</evidence>